<gene>
    <name evidence="2" type="ORF">TWF696_007103</name>
</gene>
<accession>A0AAV9UV46</accession>
<dbReference type="SUPFAM" id="SSF53254">
    <property type="entry name" value="Phosphoglycerate mutase-like"/>
    <property type="match status" value="1"/>
</dbReference>
<dbReference type="Gene3D" id="3.40.50.1240">
    <property type="entry name" value="Phosphoglycerate mutase-like"/>
    <property type="match status" value="1"/>
</dbReference>
<name>A0AAV9UV46_9PEZI</name>
<keyword evidence="3" id="KW-1185">Reference proteome</keyword>
<dbReference type="InterPro" id="IPR000560">
    <property type="entry name" value="His_Pase_clade-2"/>
</dbReference>
<dbReference type="Pfam" id="PF00328">
    <property type="entry name" value="His_Phos_2"/>
    <property type="match status" value="1"/>
</dbReference>
<evidence type="ECO:0000313" key="2">
    <source>
        <dbReference type="EMBL" id="KAK6347013.1"/>
    </source>
</evidence>
<reference evidence="2 3" key="1">
    <citation type="submission" date="2019-10" db="EMBL/GenBank/DDBJ databases">
        <authorList>
            <person name="Palmer J.M."/>
        </authorList>
    </citation>
    <scope>NUCLEOTIDE SEQUENCE [LARGE SCALE GENOMIC DNA]</scope>
    <source>
        <strain evidence="2 3">TWF696</strain>
    </source>
</reference>
<comment type="caution">
    <text evidence="2">The sequence shown here is derived from an EMBL/GenBank/DDBJ whole genome shotgun (WGS) entry which is preliminary data.</text>
</comment>
<protein>
    <recommendedName>
        <fullName evidence="4">Phosphoglycerate mutase-like protein</fullName>
    </recommendedName>
</protein>
<dbReference type="PANTHER" id="PTHR11567:SF195">
    <property type="entry name" value="ACID PHOSPHATASE, PUTATIVE (AFU_ORTHOLOGUE AFUA_3G14570)-RELATED"/>
    <property type="match status" value="1"/>
</dbReference>
<evidence type="ECO:0000313" key="3">
    <source>
        <dbReference type="Proteomes" id="UP001375240"/>
    </source>
</evidence>
<comment type="similarity">
    <text evidence="1">Belongs to the histidine acid phosphatase family.</text>
</comment>
<proteinExistence type="inferred from homology"/>
<dbReference type="Proteomes" id="UP001375240">
    <property type="component" value="Unassembled WGS sequence"/>
</dbReference>
<dbReference type="EMBL" id="JAVHNQ010000005">
    <property type="protein sequence ID" value="KAK6347013.1"/>
    <property type="molecule type" value="Genomic_DNA"/>
</dbReference>
<organism evidence="2 3">
    <name type="scientific">Orbilia brochopaga</name>
    <dbReference type="NCBI Taxonomy" id="3140254"/>
    <lineage>
        <taxon>Eukaryota</taxon>
        <taxon>Fungi</taxon>
        <taxon>Dikarya</taxon>
        <taxon>Ascomycota</taxon>
        <taxon>Pezizomycotina</taxon>
        <taxon>Orbiliomycetes</taxon>
        <taxon>Orbiliales</taxon>
        <taxon>Orbiliaceae</taxon>
        <taxon>Orbilia</taxon>
    </lineage>
</organism>
<dbReference type="AlphaFoldDB" id="A0AAV9UV46"/>
<evidence type="ECO:0000256" key="1">
    <source>
        <dbReference type="ARBA" id="ARBA00005375"/>
    </source>
</evidence>
<sequence>MSMTVSSHPAPRRRLVFIAVVLVLFSSVCMYLYLVGLLSQLSSSVAPVSASGQSQRASPPSQLLARQWYAPASTWINNLTSVLHDSGVHGFIFNASAPPPSAEPSQYNWCNMPHVNPQTYSTPPRQFELVYVEVIHRHHKRTPYQDNSFPVESYPWDCSDQSLFFYGQPLGPDADVNSSAQVYWQIQTNPINPFRANGFAGSCQFPQITRHGLEDSWRHGKDLRDVYGGKVNFLPPTPDATVVYRVTSNTITSQVAGMLIRGMFSSSQLNNFPLSIQPPQIDSLHPGYDCPRASSLYSSYAVGSSDQKWRLHLDRAQAIFQALDAVSGIPPGDDGFHRSFDHYYDNLSARQCHQKALPCSASNPQHCITQDQADTVYRIGQYEYSYIYRDSHESLEAAIGSYGVWVAELISNIREALSGRSLVRYRHNIAHDGSLARLLSILQVKVMVWPGMGAEIVFEIYKHKHTSGHFVRILWGGKPLESSHPGLGKVDMIDLEVLVGYLEGLVGREAQKVVEMCNCALEDVC</sequence>
<dbReference type="PANTHER" id="PTHR11567">
    <property type="entry name" value="ACID PHOSPHATASE-RELATED"/>
    <property type="match status" value="1"/>
</dbReference>
<evidence type="ECO:0008006" key="4">
    <source>
        <dbReference type="Google" id="ProtNLM"/>
    </source>
</evidence>
<dbReference type="InterPro" id="IPR050645">
    <property type="entry name" value="Histidine_acid_phosphatase"/>
</dbReference>
<dbReference type="GO" id="GO:0016791">
    <property type="term" value="F:phosphatase activity"/>
    <property type="evidence" value="ECO:0007669"/>
    <property type="project" value="TreeGrafter"/>
</dbReference>
<dbReference type="InterPro" id="IPR029033">
    <property type="entry name" value="His_PPase_superfam"/>
</dbReference>